<evidence type="ECO:0000313" key="2">
    <source>
        <dbReference type="EMBL" id="KAF7510083.1"/>
    </source>
</evidence>
<feature type="compositionally biased region" description="Low complexity" evidence="1">
    <location>
        <begin position="12"/>
        <end position="21"/>
    </location>
</feature>
<gene>
    <name evidence="2" type="ORF">GJ744_007187</name>
</gene>
<dbReference type="Proteomes" id="UP000606974">
    <property type="component" value="Unassembled WGS sequence"/>
</dbReference>
<organism evidence="2 3">
    <name type="scientific">Endocarpon pusillum</name>
    <dbReference type="NCBI Taxonomy" id="364733"/>
    <lineage>
        <taxon>Eukaryota</taxon>
        <taxon>Fungi</taxon>
        <taxon>Dikarya</taxon>
        <taxon>Ascomycota</taxon>
        <taxon>Pezizomycotina</taxon>
        <taxon>Eurotiomycetes</taxon>
        <taxon>Chaetothyriomycetidae</taxon>
        <taxon>Verrucariales</taxon>
        <taxon>Verrucariaceae</taxon>
        <taxon>Endocarpon</taxon>
    </lineage>
</organism>
<evidence type="ECO:0000256" key="1">
    <source>
        <dbReference type="SAM" id="MobiDB-lite"/>
    </source>
</evidence>
<dbReference type="EMBL" id="JAACFV010000034">
    <property type="protein sequence ID" value="KAF7510083.1"/>
    <property type="molecule type" value="Genomic_DNA"/>
</dbReference>
<comment type="caution">
    <text evidence="2">The sequence shown here is derived from an EMBL/GenBank/DDBJ whole genome shotgun (WGS) entry which is preliminary data.</text>
</comment>
<proteinExistence type="predicted"/>
<name>A0A8H7AJ69_9EURO</name>
<sequence>MQPPIQIRNTCPSTPSHSTTPIQTALPIPPKAVCVFEILGLIAPDTGARHTSHAVLHQNVTRN</sequence>
<protein>
    <submittedName>
        <fullName evidence="2">Uncharacterized protein</fullName>
    </submittedName>
</protein>
<evidence type="ECO:0000313" key="3">
    <source>
        <dbReference type="Proteomes" id="UP000606974"/>
    </source>
</evidence>
<reference evidence="2" key="1">
    <citation type="submission" date="2020-02" db="EMBL/GenBank/DDBJ databases">
        <authorList>
            <person name="Palmer J.M."/>
        </authorList>
    </citation>
    <scope>NUCLEOTIDE SEQUENCE</scope>
    <source>
        <strain evidence="2">EPUS1.4</strain>
        <tissue evidence="2">Thallus</tissue>
    </source>
</reference>
<accession>A0A8H7AJ69</accession>
<keyword evidence="3" id="KW-1185">Reference proteome</keyword>
<dbReference type="AlphaFoldDB" id="A0A8H7AJ69"/>
<feature type="region of interest" description="Disordered" evidence="1">
    <location>
        <begin position="1"/>
        <end position="24"/>
    </location>
</feature>